<dbReference type="NCBIfam" id="TIGR01552">
    <property type="entry name" value="phd_fam"/>
    <property type="match status" value="1"/>
</dbReference>
<reference evidence="3 4" key="1">
    <citation type="submission" date="2023-08" db="EMBL/GenBank/DDBJ databases">
        <title>Draft genome sequence of Janthinobacterium lividum.</title>
        <authorList>
            <person name="Chun B.H."/>
            <person name="Lee Y."/>
        </authorList>
    </citation>
    <scope>NUCLEOTIDE SEQUENCE [LARGE SCALE GENOMIC DNA]</scope>
    <source>
        <strain evidence="3 4">AMJK</strain>
    </source>
</reference>
<evidence type="ECO:0000313" key="3">
    <source>
        <dbReference type="EMBL" id="MDQ4624836.1"/>
    </source>
</evidence>
<dbReference type="Proteomes" id="UP001237592">
    <property type="component" value="Unassembled WGS sequence"/>
</dbReference>
<comment type="similarity">
    <text evidence="1 2">Belongs to the phD/YefM antitoxin family.</text>
</comment>
<accession>A0ABU0XRN4</accession>
<protein>
    <recommendedName>
        <fullName evidence="2">Antitoxin</fullName>
    </recommendedName>
</protein>
<keyword evidence="4" id="KW-1185">Reference proteome</keyword>
<dbReference type="Pfam" id="PF02604">
    <property type="entry name" value="PhdYeFM_antitox"/>
    <property type="match status" value="1"/>
</dbReference>
<organism evidence="3 4">
    <name type="scientific">Janthinobacterium lividum</name>
    <dbReference type="NCBI Taxonomy" id="29581"/>
    <lineage>
        <taxon>Bacteria</taxon>
        <taxon>Pseudomonadati</taxon>
        <taxon>Pseudomonadota</taxon>
        <taxon>Betaproteobacteria</taxon>
        <taxon>Burkholderiales</taxon>
        <taxon>Oxalobacteraceae</taxon>
        <taxon>Janthinobacterium</taxon>
    </lineage>
</organism>
<sequence>MDLKERIKPISYLKANTTEIVNSFDAGQDEPIIITQNGEAKMVVLSMHAYQEGKRQARQMQEQHAFMKLIAMGNQDIARGDVVSEEDFLASLDQD</sequence>
<dbReference type="SUPFAM" id="SSF143120">
    <property type="entry name" value="YefM-like"/>
    <property type="match status" value="1"/>
</dbReference>
<dbReference type="EMBL" id="JAVFKP010000001">
    <property type="protein sequence ID" value="MDQ4624836.1"/>
    <property type="molecule type" value="Genomic_DNA"/>
</dbReference>
<dbReference type="RefSeq" id="WP_099388606.1">
    <property type="nucleotide sequence ID" value="NZ_CP048832.1"/>
</dbReference>
<comment type="function">
    <text evidence="2">Antitoxin component of a type II toxin-antitoxin (TA) system.</text>
</comment>
<evidence type="ECO:0000313" key="4">
    <source>
        <dbReference type="Proteomes" id="UP001237592"/>
    </source>
</evidence>
<evidence type="ECO:0000256" key="2">
    <source>
        <dbReference type="RuleBase" id="RU362080"/>
    </source>
</evidence>
<dbReference type="GeneID" id="56946991"/>
<proteinExistence type="inferred from homology"/>
<evidence type="ECO:0000256" key="1">
    <source>
        <dbReference type="ARBA" id="ARBA00009981"/>
    </source>
</evidence>
<name>A0ABU0XRN4_9BURK</name>
<dbReference type="InterPro" id="IPR006442">
    <property type="entry name" value="Antitoxin_Phd/YefM"/>
</dbReference>
<gene>
    <name evidence="3" type="ORF">RB624_02920</name>
</gene>
<dbReference type="InterPro" id="IPR036165">
    <property type="entry name" value="YefM-like_sf"/>
</dbReference>
<comment type="caution">
    <text evidence="3">The sequence shown here is derived from an EMBL/GenBank/DDBJ whole genome shotgun (WGS) entry which is preliminary data.</text>
</comment>